<gene>
    <name evidence="2" type="ORF">ACFQ3L_10665</name>
</gene>
<accession>A0ABW4BEM7</accession>
<dbReference type="PANTHER" id="PTHR39203:SF1">
    <property type="entry name" value="CYTOPLASMIC PROTEIN"/>
    <property type="match status" value="1"/>
</dbReference>
<dbReference type="Proteomes" id="UP001597249">
    <property type="component" value="Unassembled WGS sequence"/>
</dbReference>
<evidence type="ECO:0000313" key="2">
    <source>
        <dbReference type="EMBL" id="MFD1394027.1"/>
    </source>
</evidence>
<dbReference type="Pfam" id="PF04266">
    <property type="entry name" value="ASCH"/>
    <property type="match status" value="1"/>
</dbReference>
<dbReference type="SMART" id="SM01022">
    <property type="entry name" value="ASCH"/>
    <property type="match status" value="1"/>
</dbReference>
<protein>
    <submittedName>
        <fullName evidence="2">ASCH domain-containing protein</fullName>
    </submittedName>
</protein>
<dbReference type="EMBL" id="JBHTMO010000038">
    <property type="protein sequence ID" value="MFD1394027.1"/>
    <property type="molecule type" value="Genomic_DNA"/>
</dbReference>
<dbReference type="CDD" id="cd06553">
    <property type="entry name" value="ASCH_Ef3133_like"/>
    <property type="match status" value="1"/>
</dbReference>
<comment type="caution">
    <text evidence="2">The sequence shown here is derived from an EMBL/GenBank/DDBJ whole genome shotgun (WGS) entry which is preliminary data.</text>
</comment>
<dbReference type="PANTHER" id="PTHR39203">
    <property type="entry name" value="CYTOPLASMIC PROTEIN-RELATED"/>
    <property type="match status" value="1"/>
</dbReference>
<reference evidence="3" key="1">
    <citation type="journal article" date="2019" name="Int. J. Syst. Evol. Microbiol.">
        <title>The Global Catalogue of Microorganisms (GCM) 10K type strain sequencing project: providing services to taxonomists for standard genome sequencing and annotation.</title>
        <authorList>
            <consortium name="The Broad Institute Genomics Platform"/>
            <consortium name="The Broad Institute Genome Sequencing Center for Infectious Disease"/>
            <person name="Wu L."/>
            <person name="Ma J."/>
        </authorList>
    </citation>
    <scope>NUCLEOTIDE SEQUENCE [LARGE SCALE GENOMIC DNA]</scope>
    <source>
        <strain evidence="3">CCM 8911</strain>
    </source>
</reference>
<evidence type="ECO:0000259" key="1">
    <source>
        <dbReference type="SMART" id="SM01022"/>
    </source>
</evidence>
<dbReference type="PIRSF" id="PIRSF021320">
    <property type="entry name" value="DUF984"/>
    <property type="match status" value="1"/>
</dbReference>
<dbReference type="Gene3D" id="3.10.400.10">
    <property type="entry name" value="Sulfate adenylyltransferase"/>
    <property type="match status" value="1"/>
</dbReference>
<sequence>MDQIQKFFQAAIAVGVIPAGTPLGEAYALGATKADQDHLADLVRTGVKTATSSGFALYAKDNAPLPVAGAFDIILDGSGAPVALVYTDRVEVRSFAAVPAAHAFKEGEGDRTLAHWRKVHQAFFTQEYQAAGLTFDPAASLVVLESFHVLYPPAAH</sequence>
<keyword evidence="3" id="KW-1185">Reference proteome</keyword>
<proteinExistence type="predicted"/>
<name>A0ABW4BEM7_9LACO</name>
<dbReference type="SUPFAM" id="SSF88697">
    <property type="entry name" value="PUA domain-like"/>
    <property type="match status" value="1"/>
</dbReference>
<dbReference type="InterPro" id="IPR007374">
    <property type="entry name" value="ASCH_domain"/>
</dbReference>
<dbReference type="RefSeq" id="WP_125585011.1">
    <property type="nucleotide sequence ID" value="NZ_JBHTMO010000038.1"/>
</dbReference>
<dbReference type="InterPro" id="IPR009326">
    <property type="entry name" value="DUF984"/>
</dbReference>
<evidence type="ECO:0000313" key="3">
    <source>
        <dbReference type="Proteomes" id="UP001597249"/>
    </source>
</evidence>
<feature type="domain" description="ASCH" evidence="1">
    <location>
        <begin position="27"/>
        <end position="151"/>
    </location>
</feature>
<organism evidence="2 3">
    <name type="scientific">Lacticaseibacillus jixianensis</name>
    <dbReference type="NCBI Taxonomy" id="2486012"/>
    <lineage>
        <taxon>Bacteria</taxon>
        <taxon>Bacillati</taxon>
        <taxon>Bacillota</taxon>
        <taxon>Bacilli</taxon>
        <taxon>Lactobacillales</taxon>
        <taxon>Lactobacillaceae</taxon>
        <taxon>Lacticaseibacillus</taxon>
    </lineage>
</organism>
<dbReference type="InterPro" id="IPR015947">
    <property type="entry name" value="PUA-like_sf"/>
</dbReference>